<keyword evidence="3" id="KW-1185">Reference proteome</keyword>
<name>A0A8I6R606_CIMLE</name>
<proteinExistence type="predicted"/>
<feature type="domain" description="DUF4485" evidence="1">
    <location>
        <begin position="3"/>
        <end position="77"/>
    </location>
</feature>
<dbReference type="InterPro" id="IPR027831">
    <property type="entry name" value="DUF4485"/>
</dbReference>
<dbReference type="KEGG" id="clec:106660967"/>
<dbReference type="EnsemblMetazoa" id="XM_014384045.1">
    <property type="protein sequence ID" value="XP_014239531.1"/>
    <property type="gene ID" value="LOC106660967"/>
</dbReference>
<organism evidence="2 3">
    <name type="scientific">Cimex lectularius</name>
    <name type="common">Bed bug</name>
    <name type="synonym">Acanthia lectularia</name>
    <dbReference type="NCBI Taxonomy" id="79782"/>
    <lineage>
        <taxon>Eukaryota</taxon>
        <taxon>Metazoa</taxon>
        <taxon>Ecdysozoa</taxon>
        <taxon>Arthropoda</taxon>
        <taxon>Hexapoda</taxon>
        <taxon>Insecta</taxon>
        <taxon>Pterygota</taxon>
        <taxon>Neoptera</taxon>
        <taxon>Paraneoptera</taxon>
        <taxon>Hemiptera</taxon>
        <taxon>Heteroptera</taxon>
        <taxon>Panheteroptera</taxon>
        <taxon>Cimicomorpha</taxon>
        <taxon>Cimicidae</taxon>
        <taxon>Cimex</taxon>
    </lineage>
</organism>
<dbReference type="Pfam" id="PF14846">
    <property type="entry name" value="DUF4485"/>
    <property type="match status" value="1"/>
</dbReference>
<dbReference type="Proteomes" id="UP000494040">
    <property type="component" value="Unassembled WGS sequence"/>
</dbReference>
<dbReference type="AlphaFoldDB" id="A0A8I6R606"/>
<accession>A0A8I6R606</accession>
<dbReference type="GeneID" id="106660967"/>
<dbReference type="RefSeq" id="XP_014239531.1">
    <property type="nucleotide sequence ID" value="XM_014384045.1"/>
</dbReference>
<evidence type="ECO:0000313" key="3">
    <source>
        <dbReference type="Proteomes" id="UP000494040"/>
    </source>
</evidence>
<dbReference type="OrthoDB" id="78101at2759"/>
<protein>
    <recommendedName>
        <fullName evidence="1">DUF4485 domain-containing protein</fullName>
    </recommendedName>
</protein>
<reference evidence="2" key="1">
    <citation type="submission" date="2022-01" db="UniProtKB">
        <authorList>
            <consortium name="EnsemblMetazoa"/>
        </authorList>
    </citation>
    <scope>IDENTIFICATION</scope>
</reference>
<evidence type="ECO:0000259" key="1">
    <source>
        <dbReference type="Pfam" id="PF14846"/>
    </source>
</evidence>
<evidence type="ECO:0000313" key="2">
    <source>
        <dbReference type="EnsemblMetazoa" id="XP_014239531.1"/>
    </source>
</evidence>
<sequence length="140" mass="16124">MTDKEFDFLYEFAKKLVMKLVSYKEKALGSQWLNFLKNTKSELRTNYLKVFIVCAHKQKLNGLFAEPPPTDLSQLKESPNLYEFGKKYLLTHYNTLQCDTPIVSTLSGDRKEYAAAQVIPNLGVQMYYTTSETPLEAVHD</sequence>